<dbReference type="InterPro" id="IPR014716">
    <property type="entry name" value="Fibrinogen_a/b/g_C_1"/>
</dbReference>
<evidence type="ECO:0000313" key="8">
    <source>
        <dbReference type="Proteomes" id="UP001046870"/>
    </source>
</evidence>
<dbReference type="EMBL" id="JAFDVH010000002">
    <property type="protein sequence ID" value="KAG7487653.1"/>
    <property type="molecule type" value="Genomic_DNA"/>
</dbReference>
<dbReference type="GO" id="GO:0005201">
    <property type="term" value="F:extracellular matrix structural constituent"/>
    <property type="evidence" value="ECO:0007669"/>
    <property type="project" value="TreeGrafter"/>
</dbReference>
<accession>A0A9D3QHN3</accession>
<dbReference type="GO" id="GO:0030674">
    <property type="term" value="F:protein-macromolecule adaptor activity"/>
    <property type="evidence" value="ECO:0007669"/>
    <property type="project" value="TreeGrafter"/>
</dbReference>
<dbReference type="Gene3D" id="3.90.215.10">
    <property type="entry name" value="Gamma Fibrinogen, chain A, domain 1"/>
    <property type="match status" value="1"/>
</dbReference>
<dbReference type="PANTHER" id="PTHR47221">
    <property type="entry name" value="FIBRINOGEN ALPHA CHAIN"/>
    <property type="match status" value="1"/>
</dbReference>
<dbReference type="GO" id="GO:0072377">
    <property type="term" value="P:blood coagulation, common pathway"/>
    <property type="evidence" value="ECO:0007669"/>
    <property type="project" value="TreeGrafter"/>
</dbReference>
<protein>
    <recommendedName>
        <fullName evidence="6">Fibrinogen C-terminal domain-containing protein</fullName>
    </recommendedName>
</protein>
<keyword evidence="8" id="KW-1185">Reference proteome</keyword>
<gene>
    <name evidence="7" type="ORF">MATL_G00025720</name>
</gene>
<evidence type="ECO:0000256" key="3">
    <source>
        <dbReference type="ARBA" id="ARBA00023157"/>
    </source>
</evidence>
<dbReference type="GO" id="GO:0005577">
    <property type="term" value="C:fibrinogen complex"/>
    <property type="evidence" value="ECO:0007669"/>
    <property type="project" value="TreeGrafter"/>
</dbReference>
<keyword evidence="2" id="KW-0964">Secreted</keyword>
<evidence type="ECO:0000259" key="6">
    <source>
        <dbReference type="PROSITE" id="PS51406"/>
    </source>
</evidence>
<keyword evidence="5" id="KW-0732">Signal</keyword>
<dbReference type="SMART" id="SM00186">
    <property type="entry name" value="FBG"/>
    <property type="match status" value="1"/>
</dbReference>
<evidence type="ECO:0000256" key="1">
    <source>
        <dbReference type="ARBA" id="ARBA00004613"/>
    </source>
</evidence>
<dbReference type="GO" id="GO:0042730">
    <property type="term" value="P:fibrinolysis"/>
    <property type="evidence" value="ECO:0007669"/>
    <property type="project" value="TreeGrafter"/>
</dbReference>
<comment type="subcellular location">
    <subcellularLocation>
        <location evidence="1">Secreted</location>
    </subcellularLocation>
</comment>
<keyword evidence="3" id="KW-1015">Disulfide bond</keyword>
<feature type="domain" description="Fibrinogen C-terminal" evidence="6">
    <location>
        <begin position="210"/>
        <end position="356"/>
    </location>
</feature>
<feature type="coiled-coil region" evidence="4">
    <location>
        <begin position="178"/>
        <end position="205"/>
    </location>
</feature>
<keyword evidence="4" id="KW-0175">Coiled coil</keyword>
<dbReference type="GO" id="GO:0070527">
    <property type="term" value="P:platelet aggregation"/>
    <property type="evidence" value="ECO:0007669"/>
    <property type="project" value="TreeGrafter"/>
</dbReference>
<dbReference type="SUPFAM" id="SSF56496">
    <property type="entry name" value="Fibrinogen C-terminal domain-like"/>
    <property type="match status" value="1"/>
</dbReference>
<organism evidence="7 8">
    <name type="scientific">Megalops atlanticus</name>
    <name type="common">Tarpon</name>
    <name type="synonym">Clupea gigantea</name>
    <dbReference type="NCBI Taxonomy" id="7932"/>
    <lineage>
        <taxon>Eukaryota</taxon>
        <taxon>Metazoa</taxon>
        <taxon>Chordata</taxon>
        <taxon>Craniata</taxon>
        <taxon>Vertebrata</taxon>
        <taxon>Euteleostomi</taxon>
        <taxon>Actinopterygii</taxon>
        <taxon>Neopterygii</taxon>
        <taxon>Teleostei</taxon>
        <taxon>Elopiformes</taxon>
        <taxon>Megalopidae</taxon>
        <taxon>Megalops</taxon>
    </lineage>
</organism>
<feature type="chain" id="PRO_5039182646" description="Fibrinogen C-terminal domain-containing protein" evidence="5">
    <location>
        <begin position="18"/>
        <end position="362"/>
    </location>
</feature>
<dbReference type="PROSITE" id="PS51406">
    <property type="entry name" value="FIBRINOGEN_C_2"/>
    <property type="match status" value="1"/>
</dbReference>
<evidence type="ECO:0000256" key="5">
    <source>
        <dbReference type="SAM" id="SignalP"/>
    </source>
</evidence>
<proteinExistence type="predicted"/>
<reference evidence="7" key="1">
    <citation type="submission" date="2021-01" db="EMBL/GenBank/DDBJ databases">
        <authorList>
            <person name="Zahm M."/>
            <person name="Roques C."/>
            <person name="Cabau C."/>
            <person name="Klopp C."/>
            <person name="Donnadieu C."/>
            <person name="Jouanno E."/>
            <person name="Lampietro C."/>
            <person name="Louis A."/>
            <person name="Herpin A."/>
            <person name="Echchiki A."/>
            <person name="Berthelot C."/>
            <person name="Parey E."/>
            <person name="Roest-Crollius H."/>
            <person name="Braasch I."/>
            <person name="Postlethwait J."/>
            <person name="Bobe J."/>
            <person name="Montfort J."/>
            <person name="Bouchez O."/>
            <person name="Begum T."/>
            <person name="Mejri S."/>
            <person name="Adams A."/>
            <person name="Chen W.-J."/>
            <person name="Guiguen Y."/>
        </authorList>
    </citation>
    <scope>NUCLEOTIDE SEQUENCE</scope>
    <source>
        <strain evidence="7">YG-15Mar2019-1</strain>
        <tissue evidence="7">Brain</tissue>
    </source>
</reference>
<dbReference type="InterPro" id="IPR002181">
    <property type="entry name" value="Fibrinogen_a/b/g_C_dom"/>
</dbReference>
<dbReference type="InterPro" id="IPR036056">
    <property type="entry name" value="Fibrinogen-like_C"/>
</dbReference>
<evidence type="ECO:0000256" key="4">
    <source>
        <dbReference type="SAM" id="Coils"/>
    </source>
</evidence>
<feature type="signal peptide" evidence="5">
    <location>
        <begin position="1"/>
        <end position="17"/>
    </location>
</feature>
<dbReference type="Proteomes" id="UP001046870">
    <property type="component" value="Chromosome 2"/>
</dbReference>
<name>A0A9D3QHN3_MEGAT</name>
<evidence type="ECO:0000313" key="7">
    <source>
        <dbReference type="EMBL" id="KAG7487653.1"/>
    </source>
</evidence>
<dbReference type="InterPro" id="IPR037579">
    <property type="entry name" value="FIB_ANG-like"/>
</dbReference>
<evidence type="ECO:0000256" key="2">
    <source>
        <dbReference type="ARBA" id="ARBA00022525"/>
    </source>
</evidence>
<comment type="caution">
    <text evidence="7">The sequence shown here is derived from an EMBL/GenBank/DDBJ whole genome shotgun (WGS) entry which is preliminary data.</text>
</comment>
<dbReference type="OrthoDB" id="8866652at2759"/>
<dbReference type="Pfam" id="PF00147">
    <property type="entry name" value="Fibrinogen_C"/>
    <property type="match status" value="1"/>
</dbReference>
<dbReference type="PANTHER" id="PTHR47221:SF7">
    <property type="entry name" value="FIBRINOGEN BETA CHAIN"/>
    <property type="match status" value="1"/>
</dbReference>
<sequence length="362" mass="41666">MRFICLLLFATLSCALSSKEVVEEDPAAAESRFAPLDDVRLLANGLLQLGQSLKEFVHKTKGQINDIFQKLNVFDTSFYQLAAVTDKIKEEEEELKRTTTFLKANNEEIRNLSLEINSKINSALQERSQLHSKVWALEGRLRNLSQHLHPTEQLTEISALKEMIDSQEKSITDLLKAVKEQHDQLNYQKNKIKSLEDKKERLRSSSADRTGEFWLGLEKIYSVARQSESILQIELEDWKEEKRFMQYQFSLDGPASHYTIHLKQLSGNVPDPMSNHTGMRFSTRDSDNDNDKDYNCAKSYTGGWWFNACGETNLNGKYIWVRPKGHTQRQKGIYWRPGSGNSYSLKSTKISIRHVPDVSSFH</sequence>
<dbReference type="GO" id="GO:0034116">
    <property type="term" value="P:positive regulation of heterotypic cell-cell adhesion"/>
    <property type="evidence" value="ECO:0007669"/>
    <property type="project" value="TreeGrafter"/>
</dbReference>
<dbReference type="AlphaFoldDB" id="A0A9D3QHN3"/>